<gene>
    <name evidence="2" type="ORF">SMRZ_LOCUS13792</name>
</gene>
<accession>A0A183MCL7</accession>
<organism evidence="2 3">
    <name type="scientific">Schistosoma margrebowiei</name>
    <dbReference type="NCBI Taxonomy" id="48269"/>
    <lineage>
        <taxon>Eukaryota</taxon>
        <taxon>Metazoa</taxon>
        <taxon>Spiralia</taxon>
        <taxon>Lophotrochozoa</taxon>
        <taxon>Platyhelminthes</taxon>
        <taxon>Trematoda</taxon>
        <taxon>Digenea</taxon>
        <taxon>Strigeidida</taxon>
        <taxon>Schistosomatoidea</taxon>
        <taxon>Schistosomatidae</taxon>
        <taxon>Schistosoma</taxon>
    </lineage>
</organism>
<name>A0A183MCL7_9TREM</name>
<evidence type="ECO:0000313" key="3">
    <source>
        <dbReference type="Proteomes" id="UP000277204"/>
    </source>
</evidence>
<evidence type="ECO:0000256" key="1">
    <source>
        <dbReference type="SAM" id="MobiDB-lite"/>
    </source>
</evidence>
<keyword evidence="3" id="KW-1185">Reference proteome</keyword>
<dbReference type="InterPro" id="IPR036691">
    <property type="entry name" value="Endo/exonu/phosph_ase_sf"/>
</dbReference>
<evidence type="ECO:0000313" key="2">
    <source>
        <dbReference type="EMBL" id="VDP08530.1"/>
    </source>
</evidence>
<dbReference type="AlphaFoldDB" id="A0A183MCL7"/>
<dbReference type="Proteomes" id="UP000277204">
    <property type="component" value="Unassembled WGS sequence"/>
</dbReference>
<dbReference type="EMBL" id="UZAI01011225">
    <property type="protein sequence ID" value="VDP08530.1"/>
    <property type="molecule type" value="Genomic_DNA"/>
</dbReference>
<sequence length="158" mass="17645">MECSENVGHLDDQSNSNGNEEVQIGSTRNQRSLLDPSEQQRLDMGEMLQYSSHEEESALHTQEVSLMLSKAARTALIGWESHGSSIIKATFGIMKEGMTINVIQCYAPTNNSSDDNKDQFYSRLQSATAKFPRKDLNILMGDINVKVVMDIIGYHETT</sequence>
<proteinExistence type="predicted"/>
<reference evidence="2 3" key="1">
    <citation type="submission" date="2018-11" db="EMBL/GenBank/DDBJ databases">
        <authorList>
            <consortium name="Pathogen Informatics"/>
        </authorList>
    </citation>
    <scope>NUCLEOTIDE SEQUENCE [LARGE SCALE GENOMIC DNA]</scope>
    <source>
        <strain evidence="2 3">Zambia</strain>
    </source>
</reference>
<dbReference type="Gene3D" id="3.60.10.10">
    <property type="entry name" value="Endonuclease/exonuclease/phosphatase"/>
    <property type="match status" value="1"/>
</dbReference>
<dbReference type="SUPFAM" id="SSF56219">
    <property type="entry name" value="DNase I-like"/>
    <property type="match status" value="1"/>
</dbReference>
<protein>
    <submittedName>
        <fullName evidence="2">Uncharacterized protein</fullName>
    </submittedName>
</protein>
<feature type="compositionally biased region" description="Polar residues" evidence="1">
    <location>
        <begin position="13"/>
        <end position="32"/>
    </location>
</feature>
<feature type="region of interest" description="Disordered" evidence="1">
    <location>
        <begin position="1"/>
        <end position="36"/>
    </location>
</feature>